<comment type="similarity">
    <text evidence="1">Belongs to the LysR transcriptional regulatory family.</text>
</comment>
<dbReference type="InterPro" id="IPR005119">
    <property type="entry name" value="LysR_subst-bd"/>
</dbReference>
<accession>A0A949TZB3</accession>
<evidence type="ECO:0000313" key="6">
    <source>
        <dbReference type="EMBL" id="MBV7276431.1"/>
    </source>
</evidence>
<dbReference type="Proteomes" id="UP000694308">
    <property type="component" value="Unassembled WGS sequence"/>
</dbReference>
<dbReference type="AlphaFoldDB" id="A0A949TZB3"/>
<dbReference type="GO" id="GO:0003677">
    <property type="term" value="F:DNA binding"/>
    <property type="evidence" value="ECO:0007669"/>
    <property type="project" value="UniProtKB-KW"/>
</dbReference>
<evidence type="ECO:0000259" key="5">
    <source>
        <dbReference type="PROSITE" id="PS50931"/>
    </source>
</evidence>
<dbReference type="EMBL" id="JAEEGC010000177">
    <property type="protein sequence ID" value="MBV7276431.1"/>
    <property type="molecule type" value="Genomic_DNA"/>
</dbReference>
<feature type="domain" description="HTH lysR-type" evidence="5">
    <location>
        <begin position="6"/>
        <end position="63"/>
    </location>
</feature>
<dbReference type="CDD" id="cd05466">
    <property type="entry name" value="PBP2_LTTR_substrate"/>
    <property type="match status" value="1"/>
</dbReference>
<dbReference type="PROSITE" id="PS50931">
    <property type="entry name" value="HTH_LYSR"/>
    <property type="match status" value="1"/>
</dbReference>
<dbReference type="RefSeq" id="WP_218323510.1">
    <property type="nucleotide sequence ID" value="NZ_JAEEGC010000177.1"/>
</dbReference>
<dbReference type="InterPro" id="IPR000847">
    <property type="entry name" value="LysR_HTH_N"/>
</dbReference>
<evidence type="ECO:0000256" key="4">
    <source>
        <dbReference type="ARBA" id="ARBA00023163"/>
    </source>
</evidence>
<keyword evidence="7" id="KW-1185">Reference proteome</keyword>
<keyword evidence="4" id="KW-0804">Transcription</keyword>
<protein>
    <submittedName>
        <fullName evidence="6">LysR family transcriptional regulator</fullName>
    </submittedName>
</protein>
<dbReference type="PANTHER" id="PTHR30346:SF0">
    <property type="entry name" value="HCA OPERON TRANSCRIPTIONAL ACTIVATOR HCAR"/>
    <property type="match status" value="1"/>
</dbReference>
<evidence type="ECO:0000313" key="7">
    <source>
        <dbReference type="Proteomes" id="UP000694308"/>
    </source>
</evidence>
<dbReference type="PANTHER" id="PTHR30346">
    <property type="entry name" value="TRANSCRIPTIONAL DUAL REGULATOR HCAR-RELATED"/>
    <property type="match status" value="1"/>
</dbReference>
<keyword evidence="3" id="KW-0238">DNA-binding</keyword>
<sequence>MNYKRITLLQIEYFLAVARHLNFTEAAKSLYVSQPSLSKQIAILENEIGVQLFFRTKRDVRLTAAGMVLFKEMGGVVELIENSIEKSKKPDLGENSTITIGCLDAMDTSAFLSPIIKKFREKYQSVNIVLERHSFRVLREKLINGNLDVIFTLSFEIDDSLGILSDVVHKGNGYIVMEASHPLAGKKNLRLEDFKDENFIMIARDESPKGFDGIITLCKKHGFAPKIVKQLPNVESLILCVESGLGVALLDSNIRLYNNLNIKGVKIEDDFISYIMAWKKENMNTAIPLFTNSVLSEVKL</sequence>
<dbReference type="Pfam" id="PF00126">
    <property type="entry name" value="HTH_1"/>
    <property type="match status" value="1"/>
</dbReference>
<dbReference type="FunFam" id="1.10.10.10:FF:000001">
    <property type="entry name" value="LysR family transcriptional regulator"/>
    <property type="match status" value="1"/>
</dbReference>
<gene>
    <name evidence="6" type="ORF">I6U48_26480</name>
</gene>
<proteinExistence type="inferred from homology"/>
<organism evidence="6 7">
    <name type="scientific">Clostridium thailandense</name>
    <dbReference type="NCBI Taxonomy" id="2794346"/>
    <lineage>
        <taxon>Bacteria</taxon>
        <taxon>Bacillati</taxon>
        <taxon>Bacillota</taxon>
        <taxon>Clostridia</taxon>
        <taxon>Eubacteriales</taxon>
        <taxon>Clostridiaceae</taxon>
        <taxon>Clostridium</taxon>
    </lineage>
</organism>
<dbReference type="Pfam" id="PF03466">
    <property type="entry name" value="LysR_substrate"/>
    <property type="match status" value="1"/>
</dbReference>
<keyword evidence="2" id="KW-0805">Transcription regulation</keyword>
<evidence type="ECO:0000256" key="1">
    <source>
        <dbReference type="ARBA" id="ARBA00009437"/>
    </source>
</evidence>
<dbReference type="GO" id="GO:0003700">
    <property type="term" value="F:DNA-binding transcription factor activity"/>
    <property type="evidence" value="ECO:0007669"/>
    <property type="project" value="InterPro"/>
</dbReference>
<name>A0A949TZB3_9CLOT</name>
<evidence type="ECO:0000256" key="3">
    <source>
        <dbReference type="ARBA" id="ARBA00023125"/>
    </source>
</evidence>
<comment type="caution">
    <text evidence="6">The sequence shown here is derived from an EMBL/GenBank/DDBJ whole genome shotgun (WGS) entry which is preliminary data.</text>
</comment>
<dbReference type="GO" id="GO:0032993">
    <property type="term" value="C:protein-DNA complex"/>
    <property type="evidence" value="ECO:0007669"/>
    <property type="project" value="TreeGrafter"/>
</dbReference>
<reference evidence="6" key="1">
    <citation type="submission" date="2020-12" db="EMBL/GenBank/DDBJ databases">
        <title>Clostridium thailandense sp. nov., a novel acetogenic bacterium isolated from peat land soil in Thailand.</title>
        <authorList>
            <person name="Chaikitkaew S."/>
            <person name="Birkeland N.K."/>
        </authorList>
    </citation>
    <scope>NUCLEOTIDE SEQUENCE</scope>
    <source>
        <strain evidence="6">PL3</strain>
    </source>
</reference>
<evidence type="ECO:0000256" key="2">
    <source>
        <dbReference type="ARBA" id="ARBA00023015"/>
    </source>
</evidence>